<dbReference type="AlphaFoldDB" id="A0A0C3I7P0"/>
<organism evidence="1 2">
    <name type="scientific">Vibrio mytili</name>
    <dbReference type="NCBI Taxonomy" id="50718"/>
    <lineage>
        <taxon>Bacteria</taxon>
        <taxon>Pseudomonadati</taxon>
        <taxon>Pseudomonadota</taxon>
        <taxon>Gammaproteobacteria</taxon>
        <taxon>Vibrionales</taxon>
        <taxon>Vibrionaceae</taxon>
        <taxon>Vibrio</taxon>
    </lineage>
</organism>
<dbReference type="RefSeq" id="WP_041155325.1">
    <property type="nucleotide sequence ID" value="NZ_CBCRVP010000023.1"/>
</dbReference>
<reference evidence="1 2" key="1">
    <citation type="submission" date="2015-01" db="EMBL/GenBank/DDBJ databases">
        <title>Draft genome of Vibrio mytili type strain CAIM 528.</title>
        <authorList>
            <person name="Gonzalez-Castillo A."/>
            <person name="Gomez-Gil B."/>
            <person name="Enciso-Ibarra J."/>
        </authorList>
    </citation>
    <scope>NUCLEOTIDE SEQUENCE [LARGE SCALE GENOMIC DNA]</scope>
    <source>
        <strain evidence="1 2">CAIM 528</strain>
    </source>
</reference>
<dbReference type="OrthoDB" id="3078277at2"/>
<proteinExistence type="predicted"/>
<keyword evidence="2" id="KW-1185">Reference proteome</keyword>
<comment type="caution">
    <text evidence="1">The sequence shown here is derived from an EMBL/GenBank/DDBJ whole genome shotgun (WGS) entry which is preliminary data.</text>
</comment>
<protein>
    <submittedName>
        <fullName evidence="1">Uncharacterized protein</fullName>
    </submittedName>
</protein>
<accession>A0A0C3I7P0</accession>
<name>A0A0C3I7P0_9VIBR</name>
<gene>
    <name evidence="1" type="ORF">SU60_09580</name>
</gene>
<evidence type="ECO:0000313" key="1">
    <source>
        <dbReference type="EMBL" id="KIN11010.1"/>
    </source>
</evidence>
<dbReference type="Proteomes" id="UP000031977">
    <property type="component" value="Unassembled WGS sequence"/>
</dbReference>
<dbReference type="EMBL" id="JXOK01000036">
    <property type="protein sequence ID" value="KIN11010.1"/>
    <property type="molecule type" value="Genomic_DNA"/>
</dbReference>
<sequence>MAHFVNFEKMREKIFILNNVVLSGEAFAIKYRVGIEGVPSLYPKSEYWTMLKRIVSNSCLELSVLIRNSKELRDLKEGKSESHKIIMCADFIDHKVGKYDFMYIANKIIHAKSFLLTPVGSNQYEESFEWWDGLIEVSGTSQGGKDWSLSFNLSDWLGSIVNFLNHSQLVLSKIQMDSYDIQRRN</sequence>
<evidence type="ECO:0000313" key="2">
    <source>
        <dbReference type="Proteomes" id="UP000031977"/>
    </source>
</evidence>